<name>A0ABW3V3C9_9HYPH</name>
<dbReference type="SUPFAM" id="SSF51735">
    <property type="entry name" value="NAD(P)-binding Rossmann-fold domains"/>
    <property type="match status" value="1"/>
</dbReference>
<evidence type="ECO:0000259" key="3">
    <source>
        <dbReference type="Pfam" id="PF01370"/>
    </source>
</evidence>
<comment type="caution">
    <text evidence="4">The sequence shown here is derived from an EMBL/GenBank/DDBJ whole genome shotgun (WGS) entry which is preliminary data.</text>
</comment>
<feature type="domain" description="NAD-dependent epimerase/dehydratase" evidence="3">
    <location>
        <begin position="29"/>
        <end position="268"/>
    </location>
</feature>
<dbReference type="InterPro" id="IPR050425">
    <property type="entry name" value="NAD(P)_dehydrat-like"/>
</dbReference>
<dbReference type="PANTHER" id="PTHR10366">
    <property type="entry name" value="NAD DEPENDENT EPIMERASE/DEHYDRATASE"/>
    <property type="match status" value="1"/>
</dbReference>
<dbReference type="EMBL" id="JBHTMA010000033">
    <property type="protein sequence ID" value="MFD1227132.1"/>
    <property type="molecule type" value="Genomic_DNA"/>
</dbReference>
<dbReference type="RefSeq" id="WP_289386707.1">
    <property type="nucleotide sequence ID" value="NZ_JAUCBM010000003.1"/>
</dbReference>
<dbReference type="Pfam" id="PF01370">
    <property type="entry name" value="Epimerase"/>
    <property type="match status" value="1"/>
</dbReference>
<dbReference type="Proteomes" id="UP001597263">
    <property type="component" value="Unassembled WGS sequence"/>
</dbReference>
<keyword evidence="5" id="KW-1185">Reference proteome</keyword>
<keyword evidence="1" id="KW-0560">Oxidoreductase</keyword>
<proteinExistence type="inferred from homology"/>
<protein>
    <submittedName>
        <fullName evidence="4">SDR family oxidoreductase</fullName>
    </submittedName>
</protein>
<sequence length="374" mass="41059">MSNFSYYALQPKGTLMAAMVNDHSRNLTVLVTGVTGFLAEHIALQLLQQGYRVRGTVRSIEKGDAIRRNLAKYCPDANEHLSFVQADLDSDAGWEEAVKDCSYVIHSASPFPPGFPEDETALINTAREGTLRVLRAAHKAQVKRVVMTSSIAATNHGNGHAPYTEENWTDINSPRATPYYKSKTLSEQAAWNFAQDTGLDLAVINPSVILGPVLGRHFGTSVGLLHHLMTGRFDGIPRFGFSVVDVRDVADAHIRALTAPAASGQRIIVGGRFFWLKDLVATLRDFFPNYSSRLPLSEVPDEVVITMAAIDPNARTIVHELNRDLSVSSEKAKRILNWHSRPEEECIRASAQSLIDLGLVAADDVSGTHSHQPQ</sequence>
<evidence type="ECO:0000313" key="4">
    <source>
        <dbReference type="EMBL" id="MFD1227132.1"/>
    </source>
</evidence>
<reference evidence="5" key="1">
    <citation type="journal article" date="2019" name="Int. J. Syst. Evol. Microbiol.">
        <title>The Global Catalogue of Microorganisms (GCM) 10K type strain sequencing project: providing services to taxonomists for standard genome sequencing and annotation.</title>
        <authorList>
            <consortium name="The Broad Institute Genomics Platform"/>
            <consortium name="The Broad Institute Genome Sequencing Center for Infectious Disease"/>
            <person name="Wu L."/>
            <person name="Ma J."/>
        </authorList>
    </citation>
    <scope>NUCLEOTIDE SEQUENCE [LARGE SCALE GENOMIC DNA]</scope>
    <source>
        <strain evidence="5">CCUG 49584</strain>
    </source>
</reference>
<evidence type="ECO:0000256" key="1">
    <source>
        <dbReference type="ARBA" id="ARBA00023002"/>
    </source>
</evidence>
<dbReference type="Gene3D" id="3.40.50.720">
    <property type="entry name" value="NAD(P)-binding Rossmann-like Domain"/>
    <property type="match status" value="1"/>
</dbReference>
<gene>
    <name evidence="4" type="ORF">ACFQ35_08245</name>
</gene>
<dbReference type="CDD" id="cd05227">
    <property type="entry name" value="AR_SDR_e"/>
    <property type="match status" value="1"/>
</dbReference>
<dbReference type="InterPro" id="IPR001509">
    <property type="entry name" value="Epimerase_deHydtase"/>
</dbReference>
<dbReference type="InterPro" id="IPR036291">
    <property type="entry name" value="NAD(P)-bd_dom_sf"/>
</dbReference>
<evidence type="ECO:0000256" key="2">
    <source>
        <dbReference type="ARBA" id="ARBA00023445"/>
    </source>
</evidence>
<organism evidence="4 5">
    <name type="scientific">Pseudochrobactrum kiredjianiae</name>
    <dbReference type="NCBI Taxonomy" id="386305"/>
    <lineage>
        <taxon>Bacteria</taxon>
        <taxon>Pseudomonadati</taxon>
        <taxon>Pseudomonadota</taxon>
        <taxon>Alphaproteobacteria</taxon>
        <taxon>Hyphomicrobiales</taxon>
        <taxon>Brucellaceae</taxon>
        <taxon>Pseudochrobactrum</taxon>
    </lineage>
</organism>
<accession>A0ABW3V3C9</accession>
<comment type="similarity">
    <text evidence="2">Belongs to the NAD(P)-dependent epimerase/dehydratase family. Dihydroflavonol-4-reductase subfamily.</text>
</comment>
<dbReference type="PANTHER" id="PTHR10366:SF564">
    <property type="entry name" value="STEROL-4-ALPHA-CARBOXYLATE 3-DEHYDROGENASE, DECARBOXYLATING"/>
    <property type="match status" value="1"/>
</dbReference>
<evidence type="ECO:0000313" key="5">
    <source>
        <dbReference type="Proteomes" id="UP001597263"/>
    </source>
</evidence>